<keyword evidence="5" id="KW-0808">Transferase</keyword>
<dbReference type="Pfam" id="PF08521">
    <property type="entry name" value="2CSK_N"/>
    <property type="match status" value="1"/>
</dbReference>
<dbReference type="PROSITE" id="PS50885">
    <property type="entry name" value="HAMP"/>
    <property type="match status" value="1"/>
</dbReference>
<dbReference type="InterPro" id="IPR004358">
    <property type="entry name" value="Sig_transdc_His_kin-like_C"/>
</dbReference>
<keyword evidence="12 13" id="KW-0472">Membrane</keyword>
<accession>A0A7Y8GVD8</accession>
<dbReference type="InterPro" id="IPR005467">
    <property type="entry name" value="His_kinase_dom"/>
</dbReference>
<dbReference type="Gene3D" id="3.30.565.10">
    <property type="entry name" value="Histidine kinase-like ATPase, C-terminal domain"/>
    <property type="match status" value="1"/>
</dbReference>
<dbReference type="PRINTS" id="PR00344">
    <property type="entry name" value="BCTRLSENSOR"/>
</dbReference>
<evidence type="ECO:0000256" key="12">
    <source>
        <dbReference type="ARBA" id="ARBA00023136"/>
    </source>
</evidence>
<keyword evidence="7" id="KW-0547">Nucleotide-binding</keyword>
<dbReference type="Proteomes" id="UP000545507">
    <property type="component" value="Unassembled WGS sequence"/>
</dbReference>
<keyword evidence="11" id="KW-0902">Two-component regulatory system</keyword>
<dbReference type="CDD" id="cd00082">
    <property type="entry name" value="HisKA"/>
    <property type="match status" value="1"/>
</dbReference>
<evidence type="ECO:0000256" key="9">
    <source>
        <dbReference type="ARBA" id="ARBA00022840"/>
    </source>
</evidence>
<dbReference type="CDD" id="cd00075">
    <property type="entry name" value="HATPase"/>
    <property type="match status" value="1"/>
</dbReference>
<keyword evidence="4" id="KW-0597">Phosphoprotein</keyword>
<dbReference type="InterPro" id="IPR003660">
    <property type="entry name" value="HAMP_dom"/>
</dbReference>
<evidence type="ECO:0000256" key="6">
    <source>
        <dbReference type="ARBA" id="ARBA00022692"/>
    </source>
</evidence>
<dbReference type="SUPFAM" id="SSF47384">
    <property type="entry name" value="Homodimeric domain of signal transducing histidine kinase"/>
    <property type="match status" value="1"/>
</dbReference>
<keyword evidence="8 16" id="KW-0418">Kinase</keyword>
<dbReference type="PANTHER" id="PTHR45436">
    <property type="entry name" value="SENSOR HISTIDINE KINASE YKOH"/>
    <property type="match status" value="1"/>
</dbReference>
<evidence type="ECO:0000256" key="10">
    <source>
        <dbReference type="ARBA" id="ARBA00022989"/>
    </source>
</evidence>
<evidence type="ECO:0000256" key="2">
    <source>
        <dbReference type="ARBA" id="ARBA00004141"/>
    </source>
</evidence>
<evidence type="ECO:0000256" key="8">
    <source>
        <dbReference type="ARBA" id="ARBA00022777"/>
    </source>
</evidence>
<dbReference type="Pfam" id="PF02518">
    <property type="entry name" value="HATPase_c"/>
    <property type="match status" value="1"/>
</dbReference>
<dbReference type="InterPro" id="IPR036097">
    <property type="entry name" value="HisK_dim/P_sf"/>
</dbReference>
<evidence type="ECO:0000259" key="14">
    <source>
        <dbReference type="PROSITE" id="PS50109"/>
    </source>
</evidence>
<evidence type="ECO:0000256" key="3">
    <source>
        <dbReference type="ARBA" id="ARBA00012438"/>
    </source>
</evidence>
<comment type="caution">
    <text evidence="16">The sequence shown here is derived from an EMBL/GenBank/DDBJ whole genome shotgun (WGS) entry which is preliminary data.</text>
</comment>
<dbReference type="EC" id="2.7.13.3" evidence="3"/>
<dbReference type="RefSeq" id="WP_177135460.1">
    <property type="nucleotide sequence ID" value="NZ_VYGV01000007.1"/>
</dbReference>
<evidence type="ECO:0000256" key="7">
    <source>
        <dbReference type="ARBA" id="ARBA00022741"/>
    </source>
</evidence>
<dbReference type="InterPro" id="IPR003661">
    <property type="entry name" value="HisK_dim/P_dom"/>
</dbReference>
<evidence type="ECO:0000256" key="11">
    <source>
        <dbReference type="ARBA" id="ARBA00023012"/>
    </source>
</evidence>
<name>A0A7Y8GVD8_9BURK</name>
<feature type="domain" description="HAMP" evidence="15">
    <location>
        <begin position="173"/>
        <end position="225"/>
    </location>
</feature>
<dbReference type="InterPro" id="IPR036890">
    <property type="entry name" value="HATPase_C_sf"/>
</dbReference>
<comment type="catalytic activity">
    <reaction evidence="1">
        <text>ATP + protein L-histidine = ADP + protein N-phospho-L-histidine.</text>
        <dbReference type="EC" id="2.7.13.3"/>
    </reaction>
</comment>
<dbReference type="Gene3D" id="1.10.287.130">
    <property type="match status" value="1"/>
</dbReference>
<evidence type="ECO:0000313" key="17">
    <source>
        <dbReference type="Proteomes" id="UP000545507"/>
    </source>
</evidence>
<keyword evidence="6 13" id="KW-0812">Transmembrane</keyword>
<dbReference type="Pfam" id="PF00512">
    <property type="entry name" value="HisKA"/>
    <property type="match status" value="1"/>
</dbReference>
<evidence type="ECO:0000259" key="15">
    <source>
        <dbReference type="PROSITE" id="PS50885"/>
    </source>
</evidence>
<keyword evidence="10 13" id="KW-1133">Transmembrane helix</keyword>
<gene>
    <name evidence="16" type="ORF">F3K02_09850</name>
</gene>
<dbReference type="InterPro" id="IPR013727">
    <property type="entry name" value="2CSK_N"/>
</dbReference>
<protein>
    <recommendedName>
        <fullName evidence="3">histidine kinase</fullName>
        <ecNumber evidence="3">2.7.13.3</ecNumber>
    </recommendedName>
</protein>
<dbReference type="InterPro" id="IPR003594">
    <property type="entry name" value="HATPase_dom"/>
</dbReference>
<comment type="subcellular location">
    <subcellularLocation>
        <location evidence="2">Membrane</location>
        <topology evidence="2">Multi-pass membrane protein</topology>
    </subcellularLocation>
</comment>
<dbReference type="GO" id="GO:0000155">
    <property type="term" value="F:phosphorelay sensor kinase activity"/>
    <property type="evidence" value="ECO:0007669"/>
    <property type="project" value="InterPro"/>
</dbReference>
<evidence type="ECO:0000256" key="1">
    <source>
        <dbReference type="ARBA" id="ARBA00000085"/>
    </source>
</evidence>
<evidence type="ECO:0000256" key="4">
    <source>
        <dbReference type="ARBA" id="ARBA00022553"/>
    </source>
</evidence>
<dbReference type="PANTHER" id="PTHR45436:SF14">
    <property type="entry name" value="SENSOR PROTEIN QSEC"/>
    <property type="match status" value="1"/>
</dbReference>
<dbReference type="SUPFAM" id="SSF55874">
    <property type="entry name" value="ATPase domain of HSP90 chaperone/DNA topoisomerase II/histidine kinase"/>
    <property type="match status" value="1"/>
</dbReference>
<dbReference type="GO" id="GO:0005524">
    <property type="term" value="F:ATP binding"/>
    <property type="evidence" value="ECO:0007669"/>
    <property type="project" value="UniProtKB-KW"/>
</dbReference>
<dbReference type="PROSITE" id="PS50109">
    <property type="entry name" value="HIS_KIN"/>
    <property type="match status" value="1"/>
</dbReference>
<organism evidence="16 17">
    <name type="scientific">Hydrogenophaga aromaticivorans</name>
    <dbReference type="NCBI Taxonomy" id="2610898"/>
    <lineage>
        <taxon>Bacteria</taxon>
        <taxon>Pseudomonadati</taxon>
        <taxon>Pseudomonadota</taxon>
        <taxon>Betaproteobacteria</taxon>
        <taxon>Burkholderiales</taxon>
        <taxon>Comamonadaceae</taxon>
        <taxon>Hydrogenophaga</taxon>
    </lineage>
</organism>
<evidence type="ECO:0000313" key="16">
    <source>
        <dbReference type="EMBL" id="NWF45547.1"/>
    </source>
</evidence>
<feature type="transmembrane region" description="Helical" evidence="13">
    <location>
        <begin position="7"/>
        <end position="28"/>
    </location>
</feature>
<evidence type="ECO:0000256" key="5">
    <source>
        <dbReference type="ARBA" id="ARBA00022679"/>
    </source>
</evidence>
<feature type="domain" description="Histidine kinase" evidence="14">
    <location>
        <begin position="233"/>
        <end position="457"/>
    </location>
</feature>
<dbReference type="InterPro" id="IPR050428">
    <property type="entry name" value="TCS_sensor_his_kinase"/>
</dbReference>
<reference evidence="16 17" key="1">
    <citation type="submission" date="2019-09" db="EMBL/GenBank/DDBJ databases">
        <title>Hydrogenophaga aromatica sp. nov., isolated from a para-xylene-degrading enrichment culture.</title>
        <authorList>
            <person name="Tancsics A."/>
            <person name="Banerjee S."/>
        </authorList>
    </citation>
    <scope>NUCLEOTIDE SEQUENCE [LARGE SCALE GENOMIC DNA]</scope>
    <source>
        <strain evidence="16 17">D2P1</strain>
    </source>
</reference>
<sequence length="461" mass="48930">MTLRLRLVAIIGLSLTLLWSVVAVWMFMDVREQLRNALDERLAASARMVAGLVARLPAERLQVSGPPVLPLDVIARDGLACEVSLVRGEVAVQPIARTATSPGLEGASLGYSTSVYGGKPWRTYVLQVGEVRIATADRTDAREDLLREIALSAAVPFAVAMAGSLVLLWIGVGRGLAPIERVRRVLLDRRADAEAPLPAIDAPPELQPLIDTIGHLLVRVQDAIERERRFTDDAAHELRTPLTAIKTHLQVLRLACGESGLHGAAGEALANAQEGVARLHRTLEQLLLLARLEGAAIPESPQRVDVMHAARQAIDDASAGVAQGVASSGPRVELQAASSAASLAVPEALLVSALRNLLDNALRHSPRPGSVALRIEGLPGQVAFCVLDEGPGMSAAERAQAAQRFWRRGNGGADGNTGSGLGLSIVDAIARRYGGELHLAPRAVAGMEARLCFPAERCERP</sequence>
<feature type="transmembrane region" description="Helical" evidence="13">
    <location>
        <begin position="149"/>
        <end position="172"/>
    </location>
</feature>
<dbReference type="EMBL" id="VYGV01000007">
    <property type="protein sequence ID" value="NWF45547.1"/>
    <property type="molecule type" value="Genomic_DNA"/>
</dbReference>
<proteinExistence type="predicted"/>
<dbReference type="AlphaFoldDB" id="A0A7Y8GVD8"/>
<keyword evidence="17" id="KW-1185">Reference proteome</keyword>
<dbReference type="GO" id="GO:0005886">
    <property type="term" value="C:plasma membrane"/>
    <property type="evidence" value="ECO:0007669"/>
    <property type="project" value="TreeGrafter"/>
</dbReference>
<dbReference type="SMART" id="SM00388">
    <property type="entry name" value="HisKA"/>
    <property type="match status" value="1"/>
</dbReference>
<dbReference type="SMART" id="SM00387">
    <property type="entry name" value="HATPase_c"/>
    <property type="match status" value="1"/>
</dbReference>
<evidence type="ECO:0000256" key="13">
    <source>
        <dbReference type="SAM" id="Phobius"/>
    </source>
</evidence>
<keyword evidence="9" id="KW-0067">ATP-binding</keyword>